<dbReference type="PANTHER" id="PTHR34597">
    <property type="entry name" value="SLR1661 PROTEIN"/>
    <property type="match status" value="1"/>
</dbReference>
<keyword evidence="1" id="KW-1134">Transmembrane beta strand</keyword>
<keyword evidence="5" id="KW-0732">Signal</keyword>
<name>D8J0W3_HERSS</name>
<dbReference type="Pfam" id="PF03865">
    <property type="entry name" value="ShlB"/>
    <property type="match status" value="1"/>
</dbReference>
<evidence type="ECO:0000313" key="8">
    <source>
        <dbReference type="EMBL" id="ADJ62518.1"/>
    </source>
</evidence>
<dbReference type="OrthoDB" id="572300at2"/>
<dbReference type="Pfam" id="PF08479">
    <property type="entry name" value="POTRA_2"/>
    <property type="match status" value="1"/>
</dbReference>
<keyword evidence="1" id="KW-0472">Membrane</keyword>
<dbReference type="InterPro" id="IPR005565">
    <property type="entry name" value="Hemolysn_activator_HlyB_C"/>
</dbReference>
<dbReference type="RefSeq" id="WP_013233031.1">
    <property type="nucleotide sequence ID" value="NC_014323.1"/>
</dbReference>
<keyword evidence="3" id="KW-0998">Cell outer membrane</keyword>
<dbReference type="GO" id="GO:0008320">
    <property type="term" value="F:protein transmembrane transporter activity"/>
    <property type="evidence" value="ECO:0007669"/>
    <property type="project" value="TreeGrafter"/>
</dbReference>
<organism evidence="8 9">
    <name type="scientific">Herbaspirillum seropedicae (strain SmR1)</name>
    <dbReference type="NCBI Taxonomy" id="757424"/>
    <lineage>
        <taxon>Bacteria</taxon>
        <taxon>Pseudomonadati</taxon>
        <taxon>Pseudomonadota</taxon>
        <taxon>Betaproteobacteria</taxon>
        <taxon>Burkholderiales</taxon>
        <taxon>Oxalobacteraceae</taxon>
        <taxon>Herbaspirillum</taxon>
    </lineage>
</organism>
<dbReference type="InterPro" id="IPR013686">
    <property type="entry name" value="Polypept-transport_assoc_ShlB"/>
</dbReference>
<evidence type="ECO:0000256" key="3">
    <source>
        <dbReference type="ARBA" id="ARBA00023237"/>
    </source>
</evidence>
<dbReference type="GO" id="GO:0098046">
    <property type="term" value="C:type V protein secretion system complex"/>
    <property type="evidence" value="ECO:0007669"/>
    <property type="project" value="TreeGrafter"/>
</dbReference>
<feature type="domain" description="Polypeptide-transport-associated ShlB-type" evidence="7">
    <location>
        <begin position="74"/>
        <end position="148"/>
    </location>
</feature>
<evidence type="ECO:0000256" key="4">
    <source>
        <dbReference type="SAM" id="MobiDB-lite"/>
    </source>
</evidence>
<evidence type="ECO:0000259" key="7">
    <source>
        <dbReference type="Pfam" id="PF08479"/>
    </source>
</evidence>
<keyword evidence="9" id="KW-1185">Reference proteome</keyword>
<accession>D8J0W3</accession>
<feature type="region of interest" description="Disordered" evidence="4">
    <location>
        <begin position="46"/>
        <end position="66"/>
    </location>
</feature>
<dbReference type="HOGENOM" id="CLU_021521_2_2_4"/>
<feature type="signal peptide" evidence="5">
    <location>
        <begin position="1"/>
        <end position="27"/>
    </location>
</feature>
<dbReference type="GeneID" id="29392737"/>
<evidence type="ECO:0000256" key="1">
    <source>
        <dbReference type="ARBA" id="ARBA00022452"/>
    </source>
</evidence>
<sequence length="565" mass="60281">MKYVSCSSLRMMPLSAALLLLPYDALAAGPAVPTDAGSLLQELQTAPRTAPAPNQPELKIQSPDASQLPPSAPFLVKEIRIVGNTAFDAATLHALVADQEGKTLTLADLSALAARISSYYQAHGFPLARAIIPAQTISEGVVVIQVVEARYGKIHLNNSSPVNSRLLESILSSLQKDQMVAERSLDRSLLLLSDVPGVGVEAVLKPGEAVGTSDMDVVTTPKAVSIGSMSIDNFGNRYIGRARLSGTASLFNPLHHGDVLSANLVSTGERMSYGRISYDTLLNGQGTHVGGAYSMVHYKLGDSVRALDAHGNALVASLWLKHPLLRSRDANLYGQIQYDTKKLEDRIGATGLRTDRHLDNWVLSLSGNLRDSVLGGGVSAWGMGWTAGRVGYDDAAAEASDALTAQTRGGFSKWNFNFSRLQFLGRRDSLYANFSVQWSDANLDSAEKMSVGGPYSVRAYDIGAISGDTGYLGSIELRHEMGSMAGGTLQVLAFVDSARVNINRRQWTTGQNSVTLSGTGVGMRWSNDALWEASAYVATKIGSANSSLIESSASTRAWLVVSKGF</sequence>
<dbReference type="eggNOG" id="COG2831">
    <property type="taxonomic scope" value="Bacteria"/>
</dbReference>
<dbReference type="KEGG" id="hse:Hsero_1001"/>
<evidence type="ECO:0000256" key="2">
    <source>
        <dbReference type="ARBA" id="ARBA00022692"/>
    </source>
</evidence>
<dbReference type="Gene3D" id="2.40.160.50">
    <property type="entry name" value="membrane protein fhac: a member of the omp85/tpsb transporter family"/>
    <property type="match status" value="1"/>
</dbReference>
<dbReference type="STRING" id="757424.Hsero_1001"/>
<evidence type="ECO:0000256" key="5">
    <source>
        <dbReference type="SAM" id="SignalP"/>
    </source>
</evidence>
<dbReference type="EMBL" id="CP002039">
    <property type="protein sequence ID" value="ADJ62518.1"/>
    <property type="molecule type" value="Genomic_DNA"/>
</dbReference>
<protein>
    <submittedName>
        <fullName evidence="8">Hemolysin activation/secretion protein</fullName>
    </submittedName>
</protein>
<dbReference type="InterPro" id="IPR051544">
    <property type="entry name" value="TPS_OM_transporter"/>
</dbReference>
<dbReference type="GO" id="GO:0046819">
    <property type="term" value="P:protein secretion by the type V secretion system"/>
    <property type="evidence" value="ECO:0007669"/>
    <property type="project" value="TreeGrafter"/>
</dbReference>
<gene>
    <name evidence="8" type="primary">fhaC</name>
    <name evidence="8" type="ordered locus">Hsero_1001</name>
</gene>
<feature type="chain" id="PRO_5003115711" evidence="5">
    <location>
        <begin position="28"/>
        <end position="565"/>
    </location>
</feature>
<dbReference type="PANTHER" id="PTHR34597:SF1">
    <property type="entry name" value="HEME_HEMOPEXIN TRANSPORTER PROTEIN HUXB"/>
    <property type="match status" value="1"/>
</dbReference>
<evidence type="ECO:0000259" key="6">
    <source>
        <dbReference type="Pfam" id="PF03865"/>
    </source>
</evidence>
<evidence type="ECO:0000313" key="9">
    <source>
        <dbReference type="Proteomes" id="UP000000329"/>
    </source>
</evidence>
<reference evidence="8 9" key="1">
    <citation type="submission" date="2010-04" db="EMBL/GenBank/DDBJ databases">
        <title>The genome of Herbaspirillum seropedicae SmR1, an endophytic, nitrogen-fixing, plant-growth promoting beta-Proteobacteria.</title>
        <authorList>
            <person name="Pedrosa F.O."/>
            <person name="Monteiro R.A."/>
            <person name="Wassem R."/>
            <person name="Cruz L.M."/>
            <person name="Ayub R.A."/>
            <person name="Colauto N.B."/>
            <person name="Fernandez M.A."/>
            <person name="Fungaro M.H.P."/>
            <person name="Grisard E.C."/>
            <person name="Hungria M."/>
            <person name="Madeira H.M.F."/>
            <person name="Nodari R.O."/>
            <person name="Osaku C.A."/>
            <person name="Petzl-Erler M.L."/>
            <person name="Terenzi H."/>
            <person name="Vieira L.G.E."/>
            <person name="Almeida M.I.M."/>
            <person name="Alves L.R."/>
            <person name="Arantes O.M.N."/>
            <person name="Balsanelli E."/>
            <person name="Barcellos F.G."/>
            <person name="Baura V.A."/>
            <person name="Binde D.R."/>
            <person name="Campo R.J."/>
            <person name="Chubatsu L.S."/>
            <person name="Chueire L.M.O."/>
            <person name="Ciferri R.R."/>
            <person name="Correa L.C."/>
            <person name="da Conceicao Silva J.L."/>
            <person name="Dabul A.N.G."/>
            <person name="Dambros B.P."/>
            <person name="Faoro H."/>
            <person name="Favetti A."/>
            <person name="Friedermann G."/>
            <person name="Furlaneto M.C."/>
            <person name="Gasques L.S."/>
            <person name="Gimenes C.C.T."/>
            <person name="Gioppo N.M.R."/>
            <person name="Glienke-Blanco C."/>
            <person name="Godoy L.P."/>
            <person name="Guerra M.P."/>
            <person name="Karp S."/>
            <person name="Kava-Cordeiro V."/>
            <person name="Margarido V.P."/>
            <person name="Mathioni S.M."/>
            <person name="Menck-Soares M.A."/>
            <person name="Murace N.K."/>
            <person name="Nicolas M.F."/>
            <person name="Oliveira C.E.C."/>
            <person name="Pagnan N.A.B."/>
            <person name="Pamphile J.A."/>
            <person name="Patussi E.V."/>
            <person name="Pereira L.F.P."/>
            <person name="Pereira-Ferrari L."/>
            <person name="Pinto F.G.S."/>
            <person name="Precoma C."/>
            <person name="Prioli A.J."/>
            <person name="Prioli S.M.A.P."/>
            <person name="Raittz R.T."/>
            <person name="Ramos H.J.O."/>
            <person name="Ribeiro E.M.S.F."/>
            <person name="Rigo L.U."/>
            <person name="Rocha C.L.M.S.C."/>
            <person name="Rocha S.N."/>
            <person name="Santos K."/>
            <person name="Satori D."/>
            <person name="Silva A.G."/>
            <person name="Simao R.C.G."/>
            <person name="Soares M.A.M."/>
            <person name="Souza E.M."/>
            <person name="Steffens M.B.R."/>
            <person name="Steindel M."/>
            <person name="Tadra-Sfeir M.Z."/>
            <person name="Takahashi E.K."/>
            <person name="Torres R.A."/>
            <person name="Valle J.S."/>
            <person name="Vernal J.I."/>
            <person name="Vilas-Boas L.A."/>
            <person name="Watanabe M.A.E."/>
            <person name="Weiss V.A."/>
            <person name="Yates M.A."/>
            <person name="Souza E.M."/>
        </authorList>
    </citation>
    <scope>NUCLEOTIDE SEQUENCE [LARGE SCALE GENOMIC DNA]</scope>
    <source>
        <strain evidence="8 9">SmR1</strain>
    </source>
</reference>
<dbReference type="Proteomes" id="UP000000329">
    <property type="component" value="Chromosome"/>
</dbReference>
<dbReference type="Gene3D" id="3.10.20.310">
    <property type="entry name" value="membrane protein fhac"/>
    <property type="match status" value="1"/>
</dbReference>
<keyword evidence="2" id="KW-0812">Transmembrane</keyword>
<feature type="domain" description="Haemolysin activator HlyB C-terminal" evidence="6">
    <location>
        <begin position="211"/>
        <end position="524"/>
    </location>
</feature>
<proteinExistence type="predicted"/>
<dbReference type="AlphaFoldDB" id="D8J0W3"/>